<evidence type="ECO:0000313" key="4">
    <source>
        <dbReference type="EMBL" id="TQN48822.1"/>
    </source>
</evidence>
<dbReference type="Gene3D" id="3.40.50.720">
    <property type="entry name" value="NAD(P)-binding Rossmann-like Domain"/>
    <property type="match status" value="2"/>
</dbReference>
<dbReference type="Pfam" id="PF02719">
    <property type="entry name" value="Polysacc_synt_2"/>
    <property type="match status" value="1"/>
</dbReference>
<feature type="transmembrane region" description="Helical" evidence="2">
    <location>
        <begin position="104"/>
        <end position="128"/>
    </location>
</feature>
<dbReference type="InterPro" id="IPR036291">
    <property type="entry name" value="NAD(P)-bd_dom_sf"/>
</dbReference>
<dbReference type="EMBL" id="VFQF01000001">
    <property type="protein sequence ID" value="TQN48822.1"/>
    <property type="molecule type" value="Genomic_DNA"/>
</dbReference>
<evidence type="ECO:0000256" key="2">
    <source>
        <dbReference type="SAM" id="Phobius"/>
    </source>
</evidence>
<feature type="transmembrane region" description="Helical" evidence="2">
    <location>
        <begin position="47"/>
        <end position="68"/>
    </location>
</feature>
<dbReference type="PANTHER" id="PTHR43318">
    <property type="entry name" value="UDP-N-ACETYLGLUCOSAMINE 4,6-DEHYDRATASE"/>
    <property type="match status" value="1"/>
</dbReference>
<dbReference type="PANTHER" id="PTHR43318:SF1">
    <property type="entry name" value="POLYSACCHARIDE BIOSYNTHESIS PROTEIN EPSC-RELATED"/>
    <property type="match status" value="1"/>
</dbReference>
<name>A0A543PXM0_9MICO</name>
<protein>
    <submittedName>
        <fullName evidence="4">dTDP-glucose 4,6-dehydratase</fullName>
    </submittedName>
</protein>
<accession>A0A543PXM0</accession>
<dbReference type="CDD" id="cd05237">
    <property type="entry name" value="UDP_invert_4-6DH_SDR_e"/>
    <property type="match status" value="1"/>
</dbReference>
<evidence type="ECO:0000259" key="3">
    <source>
        <dbReference type="Pfam" id="PF02719"/>
    </source>
</evidence>
<comment type="caution">
    <text evidence="4">The sequence shown here is derived from an EMBL/GenBank/DDBJ whole genome shotgun (WGS) entry which is preliminary data.</text>
</comment>
<dbReference type="InterPro" id="IPR051203">
    <property type="entry name" value="Polysaccharide_Synthase-Rel"/>
</dbReference>
<dbReference type="RefSeq" id="WP_141821709.1">
    <property type="nucleotide sequence ID" value="NZ_BAAAQC010000013.1"/>
</dbReference>
<sequence>MQFVRSSVNLKRSVMVGWDVLAWALSFAAFVLVRFDLELSDRVWQGALAYLAAAIVLQVIAGFRFHLYLGRSRIGSYDEVTLLGSIVLGIAVALGVFFSVTQPVFSRGLVIAMPALAFLVMAAGRWVFRATVGTGRRNRNGGVSPTAKPALIYGVGDAGHQVARLVEIAEHPPYSIVGYIDDDPAKRYLRVRGQRVRGRGDDVVHVARSTGAEIVILAVTQATPQLLQALSERCKSAGLDLIVVPPVREMIAGRVELDQLREFNVADLLGRRPIESDLSEISDYVAGKVVLVTGAGGSIGSELSRQVSALGPARLVLLDRDESALHAVQLTLDGSGLLDSDDLVLCDIRDHAALTKVFEKHRPDVVFHAAALKHLPMLERHPEEGWKTNVLGSVNVLRCAHESGVRHFVNISTDKAADPTSVLGQTKRLAERLTAWYAAETGLPYLSVRFGNVLGSRGSVLDTFRAQIERGGPVTVTHPEVTRYFMTIPEACELVLQAGAIGRPGDVLVLDMGEPVRIVDVARRLIDESDKDIEIEFAGLRQGEKLHEVLLSDAEKGAPSSHPLITQVSVPHLEPREVLVEDADVPSLVRLLRRPSSLKQPADSTPMASSW</sequence>
<gene>
    <name evidence="4" type="ORF">FHX52_1975</name>
</gene>
<dbReference type="OrthoDB" id="9803111at2"/>
<keyword evidence="2" id="KW-0812">Transmembrane</keyword>
<feature type="transmembrane region" description="Helical" evidence="2">
    <location>
        <begin position="80"/>
        <end position="98"/>
    </location>
</feature>
<feature type="transmembrane region" description="Helical" evidence="2">
    <location>
        <begin position="12"/>
        <end position="35"/>
    </location>
</feature>
<reference evidence="4 5" key="1">
    <citation type="submission" date="2019-06" db="EMBL/GenBank/DDBJ databases">
        <title>Sequencing the genomes of 1000 actinobacteria strains.</title>
        <authorList>
            <person name="Klenk H.-P."/>
        </authorList>
    </citation>
    <scope>NUCLEOTIDE SEQUENCE [LARGE SCALE GENOMIC DNA]</scope>
    <source>
        <strain evidence="4 5">DSM 21776</strain>
    </source>
</reference>
<evidence type="ECO:0000313" key="5">
    <source>
        <dbReference type="Proteomes" id="UP000320085"/>
    </source>
</evidence>
<dbReference type="InterPro" id="IPR003869">
    <property type="entry name" value="Polysac_CapD-like"/>
</dbReference>
<dbReference type="Proteomes" id="UP000320085">
    <property type="component" value="Unassembled WGS sequence"/>
</dbReference>
<proteinExistence type="inferred from homology"/>
<dbReference type="SUPFAM" id="SSF51735">
    <property type="entry name" value="NAD(P)-binding Rossmann-fold domains"/>
    <property type="match status" value="2"/>
</dbReference>
<organism evidence="4 5">
    <name type="scientific">Humibacillus xanthopallidus</name>
    <dbReference type="NCBI Taxonomy" id="412689"/>
    <lineage>
        <taxon>Bacteria</taxon>
        <taxon>Bacillati</taxon>
        <taxon>Actinomycetota</taxon>
        <taxon>Actinomycetes</taxon>
        <taxon>Micrococcales</taxon>
        <taxon>Intrasporangiaceae</taxon>
        <taxon>Humibacillus</taxon>
    </lineage>
</organism>
<keyword evidence="2" id="KW-1133">Transmembrane helix</keyword>
<feature type="domain" description="Polysaccharide biosynthesis protein CapD-like" evidence="3">
    <location>
        <begin position="290"/>
        <end position="567"/>
    </location>
</feature>
<dbReference type="Pfam" id="PF13727">
    <property type="entry name" value="CoA_binding_3"/>
    <property type="match status" value="1"/>
</dbReference>
<dbReference type="AlphaFoldDB" id="A0A543PXM0"/>
<comment type="similarity">
    <text evidence="1">Belongs to the polysaccharide synthase family.</text>
</comment>
<evidence type="ECO:0000256" key="1">
    <source>
        <dbReference type="ARBA" id="ARBA00007430"/>
    </source>
</evidence>
<keyword evidence="2" id="KW-0472">Membrane</keyword>